<organism evidence="1 2">
    <name type="scientific">Phakopsora pachyrhizi</name>
    <name type="common">Asian soybean rust disease fungus</name>
    <dbReference type="NCBI Taxonomy" id="170000"/>
    <lineage>
        <taxon>Eukaryota</taxon>
        <taxon>Fungi</taxon>
        <taxon>Dikarya</taxon>
        <taxon>Basidiomycota</taxon>
        <taxon>Pucciniomycotina</taxon>
        <taxon>Pucciniomycetes</taxon>
        <taxon>Pucciniales</taxon>
        <taxon>Phakopsoraceae</taxon>
        <taxon>Phakopsora</taxon>
    </lineage>
</organism>
<gene>
    <name evidence="1" type="ORF">PPACK8108_LOCUS14087</name>
</gene>
<evidence type="ECO:0000313" key="1">
    <source>
        <dbReference type="EMBL" id="CAH7681484.1"/>
    </source>
</evidence>
<dbReference type="EMBL" id="CALTRL010003591">
    <property type="protein sequence ID" value="CAH7681484.1"/>
    <property type="molecule type" value="Genomic_DNA"/>
</dbReference>
<dbReference type="AlphaFoldDB" id="A0AAV0B6K5"/>
<feature type="non-terminal residue" evidence="1">
    <location>
        <position position="1"/>
    </location>
</feature>
<dbReference type="Proteomes" id="UP001153365">
    <property type="component" value="Unassembled WGS sequence"/>
</dbReference>
<name>A0AAV0B6K5_PHAPC</name>
<feature type="non-terminal residue" evidence="1">
    <location>
        <position position="170"/>
    </location>
</feature>
<accession>A0AAV0B6K5</accession>
<reference evidence="1" key="1">
    <citation type="submission" date="2022-06" db="EMBL/GenBank/DDBJ databases">
        <authorList>
            <consortium name="SYNGENTA / RWTH Aachen University"/>
        </authorList>
    </citation>
    <scope>NUCLEOTIDE SEQUENCE</scope>
</reference>
<sequence length="170" mass="18753">MILFYVFTLSSIMKFYSSLTLLPKALPLERISTSGFIDGSKLGLAGKGSFKGRKVSGELFLSDYEQGPQLSTKKRNNFLAPGMNYGGGSTDFSRLKSKNIHIGSKKKVPLEAVAASYMATGVDGGLIAATQYFKIKMKQQNRLLKTLNKRIINILSTMREKGGEFKQIKI</sequence>
<proteinExistence type="predicted"/>
<keyword evidence="2" id="KW-1185">Reference proteome</keyword>
<evidence type="ECO:0000313" key="2">
    <source>
        <dbReference type="Proteomes" id="UP001153365"/>
    </source>
</evidence>
<comment type="caution">
    <text evidence="1">The sequence shown here is derived from an EMBL/GenBank/DDBJ whole genome shotgun (WGS) entry which is preliminary data.</text>
</comment>
<protein>
    <submittedName>
        <fullName evidence="1">Expressed protein</fullName>
    </submittedName>
</protein>